<dbReference type="GO" id="GO:0003700">
    <property type="term" value="F:DNA-binding transcription factor activity"/>
    <property type="evidence" value="ECO:0007669"/>
    <property type="project" value="InterPro"/>
</dbReference>
<accession>A0A516GZZ1</accession>
<dbReference type="AlphaFoldDB" id="A0A516GZZ1"/>
<keyword evidence="1" id="KW-0805">Transcription regulation</keyword>
<reference evidence="5 6" key="1">
    <citation type="submission" date="2019-07" db="EMBL/GenBank/DDBJ databases">
        <title>Genome sequencing for Ferrovibrio sp. K5.</title>
        <authorList>
            <person name="Park S.-J."/>
        </authorList>
    </citation>
    <scope>NUCLEOTIDE SEQUENCE [LARGE SCALE GENOMIC DNA]</scope>
    <source>
        <strain evidence="5 6">K5</strain>
    </source>
</reference>
<evidence type="ECO:0000313" key="5">
    <source>
        <dbReference type="EMBL" id="QDO97093.1"/>
    </source>
</evidence>
<evidence type="ECO:0000256" key="3">
    <source>
        <dbReference type="ARBA" id="ARBA00023163"/>
    </source>
</evidence>
<feature type="domain" description="HTH araC/xylS-type" evidence="4">
    <location>
        <begin position="201"/>
        <end position="299"/>
    </location>
</feature>
<evidence type="ECO:0000313" key="6">
    <source>
        <dbReference type="Proteomes" id="UP000317496"/>
    </source>
</evidence>
<name>A0A516GZZ1_9PROT</name>
<gene>
    <name evidence="5" type="ORF">FNB15_07300</name>
</gene>
<dbReference type="EMBL" id="CP041636">
    <property type="protein sequence ID" value="QDO97093.1"/>
    <property type="molecule type" value="Genomic_DNA"/>
</dbReference>
<dbReference type="InterPro" id="IPR018062">
    <property type="entry name" value="HTH_AraC-typ_CS"/>
</dbReference>
<dbReference type="InterPro" id="IPR009057">
    <property type="entry name" value="Homeodomain-like_sf"/>
</dbReference>
<keyword evidence="6" id="KW-1185">Reference proteome</keyword>
<dbReference type="SMART" id="SM00342">
    <property type="entry name" value="HTH_ARAC"/>
    <property type="match status" value="1"/>
</dbReference>
<dbReference type="KEGG" id="fer:FNB15_07300"/>
<dbReference type="Proteomes" id="UP000317496">
    <property type="component" value="Chromosome"/>
</dbReference>
<evidence type="ECO:0000259" key="4">
    <source>
        <dbReference type="PROSITE" id="PS01124"/>
    </source>
</evidence>
<dbReference type="PROSITE" id="PS00041">
    <property type="entry name" value="HTH_ARAC_FAMILY_1"/>
    <property type="match status" value="1"/>
</dbReference>
<protein>
    <submittedName>
        <fullName evidence="5">Helix-turn-helix transcriptional regulator</fullName>
    </submittedName>
</protein>
<evidence type="ECO:0000256" key="2">
    <source>
        <dbReference type="ARBA" id="ARBA00023125"/>
    </source>
</evidence>
<dbReference type="GO" id="GO:0043565">
    <property type="term" value="F:sequence-specific DNA binding"/>
    <property type="evidence" value="ECO:0007669"/>
    <property type="project" value="InterPro"/>
</dbReference>
<evidence type="ECO:0000256" key="1">
    <source>
        <dbReference type="ARBA" id="ARBA00023015"/>
    </source>
</evidence>
<dbReference type="InterPro" id="IPR050204">
    <property type="entry name" value="AraC_XylS_family_regulators"/>
</dbReference>
<organism evidence="5 6">
    <name type="scientific">Ferrovibrio terrae</name>
    <dbReference type="NCBI Taxonomy" id="2594003"/>
    <lineage>
        <taxon>Bacteria</taxon>
        <taxon>Pseudomonadati</taxon>
        <taxon>Pseudomonadota</taxon>
        <taxon>Alphaproteobacteria</taxon>
        <taxon>Rhodospirillales</taxon>
        <taxon>Rhodospirillaceae</taxon>
        <taxon>Ferrovibrio</taxon>
    </lineage>
</organism>
<proteinExistence type="predicted"/>
<dbReference type="OrthoDB" id="9806208at2"/>
<dbReference type="RefSeq" id="WP_144068074.1">
    <property type="nucleotide sequence ID" value="NZ_CP041636.1"/>
</dbReference>
<dbReference type="Pfam" id="PF12833">
    <property type="entry name" value="HTH_18"/>
    <property type="match status" value="1"/>
</dbReference>
<dbReference type="PRINTS" id="PR00032">
    <property type="entry name" value="HTHARAC"/>
</dbReference>
<dbReference type="InterPro" id="IPR020449">
    <property type="entry name" value="Tscrpt_reg_AraC-type_HTH"/>
</dbReference>
<dbReference type="SUPFAM" id="SSF46689">
    <property type="entry name" value="Homeodomain-like"/>
    <property type="match status" value="2"/>
</dbReference>
<keyword evidence="3" id="KW-0804">Transcription</keyword>
<keyword evidence="2" id="KW-0238">DNA-binding</keyword>
<sequence length="301" mass="33213">MTRAGVYGESLGKVLRSDISPVLVNRSLRKSEIAITEVRSDKPEVGLSGSIPADDAYMISLKLKDYPDCEGWVEHKVKKYDVFAGATYIYDLKSNPRYVIDKPYHSIFFYVPRSALNAVAEQANATPVRHLYCPLGEAFDDPVIRHLGMSLLEAVRRPAEANQLFVDHVTMAIALHAATAYGGMQFLKTFAKGGLTQRQLKRVCDYIDANLDGTTTLEALARECGLSASHFARAFRHSTGVSPHQWLLQRRVETAKALLQVPTLTLAEVAATAGFNDASHFSRVFKSIVGESPGAWRRALS</sequence>
<dbReference type="PANTHER" id="PTHR46796:SF14">
    <property type="entry name" value="TRANSCRIPTIONAL REGULATORY PROTEIN"/>
    <property type="match status" value="1"/>
</dbReference>
<dbReference type="Gene3D" id="1.10.10.60">
    <property type="entry name" value="Homeodomain-like"/>
    <property type="match status" value="2"/>
</dbReference>
<dbReference type="PANTHER" id="PTHR46796">
    <property type="entry name" value="HTH-TYPE TRANSCRIPTIONAL ACTIVATOR RHAS-RELATED"/>
    <property type="match status" value="1"/>
</dbReference>
<dbReference type="PROSITE" id="PS01124">
    <property type="entry name" value="HTH_ARAC_FAMILY_2"/>
    <property type="match status" value="1"/>
</dbReference>
<dbReference type="InterPro" id="IPR018060">
    <property type="entry name" value="HTH_AraC"/>
</dbReference>